<comment type="function">
    <text evidence="2">Catalyzes the reversible cyclization of carbamoyl aspartate to dihydroorotate.</text>
</comment>
<dbReference type="InterPro" id="IPR002195">
    <property type="entry name" value="Dihydroorotase_CS"/>
</dbReference>
<dbReference type="Proteomes" id="UP000186230">
    <property type="component" value="Chromosome"/>
</dbReference>
<keyword evidence="4" id="KW-0479">Metal-binding</keyword>
<dbReference type="InterPro" id="IPR006680">
    <property type="entry name" value="Amidohydro-rel"/>
</dbReference>
<name>A0A1L7I0X2_9FLAO</name>
<sequence length="458" mass="50438">MKKLHILLLFSILLISCDDNSRGDYDLLITNANIVDVKNNQVIRNQMIGIKDDTIAYTGPMSGRDNYDSSETLDAQGKFLIPGLWDMHVHFRGGEQLAKENKDFLKLFLSYGITTVRDAGGDITPQLLSWKKNIESGKLEGPRIFTSGPKLDGKDPAWEGSISVVSDQDVQQALDSLQDMKVDFVKIYDGSITPENFYKIIQEAEKRGMKTTGHMPMDANFLTAVDYGLDGSEHMYYIIKACSPKADSLSNLGLGYGMMNDLVDSYDENLANMVFSKLKVQKTSITPTLHIGKVLSGLADTDHGQDSTLEHIGRGIRKTYQRRIDAAKQAKASGNTMRSKVQELSEKMIVPMFNSGVNIVAGSDCGAYNSFVYPGQSLHAELKALVDAGLTPAQALQTSVINGPKFFGLEKDYGAIEKGKIGDILILNKNPLEDIENTSSIIYVIKNGETMKPRDLAD</sequence>
<protein>
    <submittedName>
        <fullName evidence="6">Amidohydrolase family enzyme</fullName>
    </submittedName>
</protein>
<dbReference type="EMBL" id="CP016359">
    <property type="protein sequence ID" value="APU67248.1"/>
    <property type="molecule type" value="Genomic_DNA"/>
</dbReference>
<organism evidence="6 7">
    <name type="scientific">Christiangramia flava JLT2011</name>
    <dbReference type="NCBI Taxonomy" id="1229726"/>
    <lineage>
        <taxon>Bacteria</taxon>
        <taxon>Pseudomonadati</taxon>
        <taxon>Bacteroidota</taxon>
        <taxon>Flavobacteriia</taxon>
        <taxon>Flavobacteriales</taxon>
        <taxon>Flavobacteriaceae</taxon>
        <taxon>Christiangramia</taxon>
    </lineage>
</organism>
<keyword evidence="7" id="KW-1185">Reference proteome</keyword>
<evidence type="ECO:0000313" key="7">
    <source>
        <dbReference type="Proteomes" id="UP000186230"/>
    </source>
</evidence>
<evidence type="ECO:0000313" key="6">
    <source>
        <dbReference type="EMBL" id="APU67248.1"/>
    </source>
</evidence>
<dbReference type="Gene3D" id="3.30.110.90">
    <property type="entry name" value="Amidohydrolase"/>
    <property type="match status" value="1"/>
</dbReference>
<accession>A0A1L7I0X2</accession>
<comment type="cofactor">
    <cofactor evidence="1">
        <name>Zn(2+)</name>
        <dbReference type="ChEBI" id="CHEBI:29105"/>
    </cofactor>
</comment>
<evidence type="ECO:0000256" key="1">
    <source>
        <dbReference type="ARBA" id="ARBA00001947"/>
    </source>
</evidence>
<dbReference type="AlphaFoldDB" id="A0A1L7I0X2"/>
<evidence type="ECO:0000256" key="5">
    <source>
        <dbReference type="ARBA" id="ARBA00022801"/>
    </source>
</evidence>
<dbReference type="InterPro" id="IPR051781">
    <property type="entry name" value="Metallo-dep_Hydrolase"/>
</dbReference>
<dbReference type="PROSITE" id="PS51257">
    <property type="entry name" value="PROKAR_LIPOPROTEIN"/>
    <property type="match status" value="1"/>
</dbReference>
<dbReference type="Pfam" id="PF01979">
    <property type="entry name" value="Amidohydro_1"/>
    <property type="match status" value="1"/>
</dbReference>
<dbReference type="SUPFAM" id="SSF51556">
    <property type="entry name" value="Metallo-dependent hydrolases"/>
    <property type="match status" value="1"/>
</dbReference>
<evidence type="ECO:0000256" key="2">
    <source>
        <dbReference type="ARBA" id="ARBA00002368"/>
    </source>
</evidence>
<reference evidence="6 7" key="1">
    <citation type="submission" date="2016-07" db="EMBL/GenBank/DDBJ databases">
        <title>Multi-omics approach to identify versatile polysaccharide utilization systems of a marine flavobacterium Gramella flava.</title>
        <authorList>
            <person name="Tang K."/>
        </authorList>
    </citation>
    <scope>NUCLEOTIDE SEQUENCE [LARGE SCALE GENOMIC DNA]</scope>
    <source>
        <strain evidence="6 7">JLT2011</strain>
    </source>
</reference>
<dbReference type="Gene3D" id="1.20.58.520">
    <property type="entry name" value="Amidohydrolase"/>
    <property type="match status" value="1"/>
</dbReference>
<keyword evidence="5 6" id="KW-0378">Hydrolase</keyword>
<comment type="similarity">
    <text evidence="3">Belongs to the metallo-dependent hydrolases superfamily. DHOase family. Class I DHOase subfamily.</text>
</comment>
<dbReference type="GO" id="GO:0016812">
    <property type="term" value="F:hydrolase activity, acting on carbon-nitrogen (but not peptide) bonds, in cyclic amides"/>
    <property type="evidence" value="ECO:0007669"/>
    <property type="project" value="InterPro"/>
</dbReference>
<dbReference type="SUPFAM" id="SSF51338">
    <property type="entry name" value="Composite domain of metallo-dependent hydrolases"/>
    <property type="match status" value="1"/>
</dbReference>
<evidence type="ECO:0000256" key="3">
    <source>
        <dbReference type="ARBA" id="ARBA00010286"/>
    </source>
</evidence>
<proteinExistence type="inferred from homology"/>
<dbReference type="InterPro" id="IPR032466">
    <property type="entry name" value="Metal_Hydrolase"/>
</dbReference>
<dbReference type="OrthoDB" id="9815657at2"/>
<dbReference type="KEGG" id="gfl:GRFL_0524"/>
<dbReference type="RefSeq" id="WP_083643148.1">
    <property type="nucleotide sequence ID" value="NZ_AMRU01000003.1"/>
</dbReference>
<evidence type="ECO:0000256" key="4">
    <source>
        <dbReference type="ARBA" id="ARBA00022723"/>
    </source>
</evidence>
<gene>
    <name evidence="6" type="ORF">GRFL_0524</name>
</gene>
<dbReference type="GO" id="GO:0046872">
    <property type="term" value="F:metal ion binding"/>
    <property type="evidence" value="ECO:0007669"/>
    <property type="project" value="UniProtKB-KW"/>
</dbReference>
<dbReference type="Gene3D" id="2.30.40.10">
    <property type="entry name" value="Urease, subunit C, domain 1"/>
    <property type="match status" value="1"/>
</dbReference>
<dbReference type="PANTHER" id="PTHR43135:SF3">
    <property type="entry name" value="ALPHA-D-RIBOSE 1-METHYLPHOSPHONATE 5-TRIPHOSPHATE DIPHOSPHATASE"/>
    <property type="match status" value="1"/>
</dbReference>
<dbReference type="PANTHER" id="PTHR43135">
    <property type="entry name" value="ALPHA-D-RIBOSE 1-METHYLPHOSPHONATE 5-TRIPHOSPHATE DIPHOSPHATASE"/>
    <property type="match status" value="1"/>
</dbReference>
<dbReference type="STRING" id="1229726.GRFL_0524"/>
<dbReference type="Gene3D" id="3.40.50.10910">
    <property type="entry name" value="Amidohydrolase"/>
    <property type="match status" value="1"/>
</dbReference>
<dbReference type="PROSITE" id="PS00482">
    <property type="entry name" value="DIHYDROOROTASE_1"/>
    <property type="match status" value="1"/>
</dbReference>
<dbReference type="InterPro" id="IPR011059">
    <property type="entry name" value="Metal-dep_hydrolase_composite"/>
</dbReference>